<gene>
    <name evidence="2" type="ORF">BGZ80_001917</name>
</gene>
<feature type="region of interest" description="Disordered" evidence="1">
    <location>
        <begin position="196"/>
        <end position="224"/>
    </location>
</feature>
<reference evidence="2" key="1">
    <citation type="journal article" date="2020" name="Fungal Divers.">
        <title>Resolving the Mortierellaceae phylogeny through synthesis of multi-gene phylogenetics and phylogenomics.</title>
        <authorList>
            <person name="Vandepol N."/>
            <person name="Liber J."/>
            <person name="Desiro A."/>
            <person name="Na H."/>
            <person name="Kennedy M."/>
            <person name="Barry K."/>
            <person name="Grigoriev I.V."/>
            <person name="Miller A.N."/>
            <person name="O'Donnell K."/>
            <person name="Stajich J.E."/>
            <person name="Bonito G."/>
        </authorList>
    </citation>
    <scope>NUCLEOTIDE SEQUENCE</scope>
    <source>
        <strain evidence="2">NRRL 2769</strain>
    </source>
</reference>
<organism evidence="2 3">
    <name type="scientific">Entomortierella chlamydospora</name>
    <dbReference type="NCBI Taxonomy" id="101097"/>
    <lineage>
        <taxon>Eukaryota</taxon>
        <taxon>Fungi</taxon>
        <taxon>Fungi incertae sedis</taxon>
        <taxon>Mucoromycota</taxon>
        <taxon>Mortierellomycotina</taxon>
        <taxon>Mortierellomycetes</taxon>
        <taxon>Mortierellales</taxon>
        <taxon>Mortierellaceae</taxon>
        <taxon>Entomortierella</taxon>
    </lineage>
</organism>
<evidence type="ECO:0000256" key="1">
    <source>
        <dbReference type="SAM" id="MobiDB-lite"/>
    </source>
</evidence>
<dbReference type="SUPFAM" id="SSF55785">
    <property type="entry name" value="PYP-like sensor domain (PAS domain)"/>
    <property type="match status" value="1"/>
</dbReference>
<dbReference type="CDD" id="cd00130">
    <property type="entry name" value="PAS"/>
    <property type="match status" value="1"/>
</dbReference>
<comment type="caution">
    <text evidence="2">The sequence shown here is derived from an EMBL/GenBank/DDBJ whole genome shotgun (WGS) entry which is preliminary data.</text>
</comment>
<dbReference type="InterPro" id="IPR000014">
    <property type="entry name" value="PAS"/>
</dbReference>
<dbReference type="AlphaFoldDB" id="A0A9P6MR56"/>
<dbReference type="Gene3D" id="3.30.450.20">
    <property type="entry name" value="PAS domain"/>
    <property type="match status" value="1"/>
</dbReference>
<dbReference type="Proteomes" id="UP000703661">
    <property type="component" value="Unassembled WGS sequence"/>
</dbReference>
<dbReference type="InterPro" id="IPR035965">
    <property type="entry name" value="PAS-like_dom_sf"/>
</dbReference>
<sequence>MTNIVGSVREEFERISRHHKAFDANSWNPAGLDLEIRACLLLNRFTRHLAVMYASPSCELIFNIDPDDLLGKPLLLFIRADDLASFVDQSDQARASPAVRHLRFWFQSPNCRYEIPCEAMLYGASDAMIMILRKCLPFRRKRFLTDYAPPECSSVASSYRASSFGGSFNQKYSRSEDSGFGGSGLHSIRGHSNKGYSSPSAYAGSPNDSMSSSISSSISSSSEYSSGTRAYKAPLRNIPVGSINSIRNLDGDHQRVRPLTSLRSNVDLAAELEVLPKLRELHTEDSEVVEEESELDIAVGRINLNDLNAIPVPERFIEEDSDDYMEFSDEGEDYYYGEKNYYEEEVEMPSSMRRY</sequence>
<protein>
    <submittedName>
        <fullName evidence="2">Uncharacterized protein</fullName>
    </submittedName>
</protein>
<accession>A0A9P6MR56</accession>
<evidence type="ECO:0000313" key="3">
    <source>
        <dbReference type="Proteomes" id="UP000703661"/>
    </source>
</evidence>
<proteinExistence type="predicted"/>
<keyword evidence="3" id="KW-1185">Reference proteome</keyword>
<dbReference type="EMBL" id="JAAAID010001457">
    <property type="protein sequence ID" value="KAG0009933.1"/>
    <property type="molecule type" value="Genomic_DNA"/>
</dbReference>
<feature type="compositionally biased region" description="Low complexity" evidence="1">
    <location>
        <begin position="209"/>
        <end position="224"/>
    </location>
</feature>
<name>A0A9P6MR56_9FUNG</name>
<evidence type="ECO:0000313" key="2">
    <source>
        <dbReference type="EMBL" id="KAG0009933.1"/>
    </source>
</evidence>